<evidence type="ECO:0000256" key="1">
    <source>
        <dbReference type="ARBA" id="ARBA00004141"/>
    </source>
</evidence>
<keyword evidence="7" id="KW-1185">Reference proteome</keyword>
<dbReference type="AlphaFoldDB" id="A0A5C5YSK2"/>
<feature type="transmembrane region" description="Helical" evidence="5">
    <location>
        <begin position="249"/>
        <end position="272"/>
    </location>
</feature>
<feature type="transmembrane region" description="Helical" evidence="5">
    <location>
        <begin position="224"/>
        <end position="243"/>
    </location>
</feature>
<keyword evidence="2 5" id="KW-0812">Transmembrane</keyword>
<dbReference type="GO" id="GO:0016020">
    <property type="term" value="C:membrane"/>
    <property type="evidence" value="ECO:0007669"/>
    <property type="project" value="UniProtKB-SubCell"/>
</dbReference>
<dbReference type="Gene3D" id="1.20.1740.10">
    <property type="entry name" value="Amino acid/polyamine transporter I"/>
    <property type="match status" value="1"/>
</dbReference>
<evidence type="ECO:0000256" key="5">
    <source>
        <dbReference type="SAM" id="Phobius"/>
    </source>
</evidence>
<evidence type="ECO:0000256" key="2">
    <source>
        <dbReference type="ARBA" id="ARBA00022692"/>
    </source>
</evidence>
<dbReference type="PIRSF" id="PIRSF006060">
    <property type="entry name" value="AA_transporter"/>
    <property type="match status" value="1"/>
</dbReference>
<feature type="transmembrane region" description="Helical" evidence="5">
    <location>
        <begin position="284"/>
        <end position="306"/>
    </location>
</feature>
<organism evidence="6 7">
    <name type="scientific">Posidoniimonas polymericola</name>
    <dbReference type="NCBI Taxonomy" id="2528002"/>
    <lineage>
        <taxon>Bacteria</taxon>
        <taxon>Pseudomonadati</taxon>
        <taxon>Planctomycetota</taxon>
        <taxon>Planctomycetia</taxon>
        <taxon>Pirellulales</taxon>
        <taxon>Lacipirellulaceae</taxon>
        <taxon>Posidoniimonas</taxon>
    </lineage>
</organism>
<proteinExistence type="predicted"/>
<feature type="transmembrane region" description="Helical" evidence="5">
    <location>
        <begin position="175"/>
        <end position="203"/>
    </location>
</feature>
<dbReference type="EMBL" id="SJPO01000003">
    <property type="protein sequence ID" value="TWT77925.1"/>
    <property type="molecule type" value="Genomic_DNA"/>
</dbReference>
<evidence type="ECO:0000256" key="4">
    <source>
        <dbReference type="ARBA" id="ARBA00023136"/>
    </source>
</evidence>
<feature type="transmembrane region" description="Helical" evidence="5">
    <location>
        <begin position="50"/>
        <end position="73"/>
    </location>
</feature>
<sequence>MATAVISAGEAMHYAHDLWAPLNVTIATICLLAAFMLLTILGISESSRVAIAIFLTHLASLTTLLVVGVVYLLNNGFGLLTENLSTPTETGPAEAIFFGFSAALLGISGFESSANFVEEQAEGVFPKTLRNMWLAVSFFNPMMALLALAVVPIVVVGEHEETLLSYVGAQTGGNWLAWLISIDAVLVLSGAVLTSFVGVNGLVHRMTLDRCLPQFLLKTNRRGSTHRIIITFFLLCVSVLLITRGELKALAGVYTISFLAVMALFGFGNILLKVKREGLPRPTRAPWPSVLVAIAAVVAGIIGNAVLNPPYLEVFAEYFFPTLLFVVVMLERINILRFCLFVLQATVRGTIRPLKAMTRAIRAKIKQINAQQIVFFTRGDNIANLNSASCTSARTSTPAA</sequence>
<protein>
    <submittedName>
        <fullName evidence="6">Putative amino acid permease YhdG</fullName>
    </submittedName>
</protein>
<feature type="transmembrane region" description="Helical" evidence="5">
    <location>
        <begin position="131"/>
        <end position="155"/>
    </location>
</feature>
<dbReference type="InterPro" id="IPR002293">
    <property type="entry name" value="AA/rel_permease1"/>
</dbReference>
<evidence type="ECO:0000256" key="3">
    <source>
        <dbReference type="ARBA" id="ARBA00022989"/>
    </source>
</evidence>
<gene>
    <name evidence="6" type="primary">yhdG</name>
    <name evidence="6" type="ORF">Pla123a_17240</name>
</gene>
<comment type="caution">
    <text evidence="6">The sequence shown here is derived from an EMBL/GenBank/DDBJ whole genome shotgun (WGS) entry which is preliminary data.</text>
</comment>
<feature type="transmembrane region" description="Helical" evidence="5">
    <location>
        <begin position="20"/>
        <end position="43"/>
    </location>
</feature>
<comment type="subcellular location">
    <subcellularLocation>
        <location evidence="1">Membrane</location>
        <topology evidence="1">Multi-pass membrane protein</topology>
    </subcellularLocation>
</comment>
<dbReference type="Pfam" id="PF13520">
    <property type="entry name" value="AA_permease_2"/>
    <property type="match status" value="1"/>
</dbReference>
<reference evidence="6 7" key="1">
    <citation type="submission" date="2019-02" db="EMBL/GenBank/DDBJ databases">
        <title>Deep-cultivation of Planctomycetes and their phenomic and genomic characterization uncovers novel biology.</title>
        <authorList>
            <person name="Wiegand S."/>
            <person name="Jogler M."/>
            <person name="Boedeker C."/>
            <person name="Pinto D."/>
            <person name="Vollmers J."/>
            <person name="Rivas-Marin E."/>
            <person name="Kohn T."/>
            <person name="Peeters S.H."/>
            <person name="Heuer A."/>
            <person name="Rast P."/>
            <person name="Oberbeckmann S."/>
            <person name="Bunk B."/>
            <person name="Jeske O."/>
            <person name="Meyerdierks A."/>
            <person name="Storesund J.E."/>
            <person name="Kallscheuer N."/>
            <person name="Luecker S."/>
            <person name="Lage O.M."/>
            <person name="Pohl T."/>
            <person name="Merkel B.J."/>
            <person name="Hornburger P."/>
            <person name="Mueller R.-W."/>
            <person name="Bruemmer F."/>
            <person name="Labrenz M."/>
            <person name="Spormann A.M."/>
            <person name="Op Den Camp H."/>
            <person name="Overmann J."/>
            <person name="Amann R."/>
            <person name="Jetten M.S.M."/>
            <person name="Mascher T."/>
            <person name="Medema M.H."/>
            <person name="Devos D.P."/>
            <person name="Kaster A.-K."/>
            <person name="Ovreas L."/>
            <person name="Rohde M."/>
            <person name="Galperin M.Y."/>
            <person name="Jogler C."/>
        </authorList>
    </citation>
    <scope>NUCLEOTIDE SEQUENCE [LARGE SCALE GENOMIC DNA]</scope>
    <source>
        <strain evidence="6 7">Pla123a</strain>
    </source>
</reference>
<keyword evidence="3 5" id="KW-1133">Transmembrane helix</keyword>
<dbReference type="Proteomes" id="UP000318478">
    <property type="component" value="Unassembled WGS sequence"/>
</dbReference>
<name>A0A5C5YSK2_9BACT</name>
<feature type="transmembrane region" description="Helical" evidence="5">
    <location>
        <begin position="318"/>
        <end position="343"/>
    </location>
</feature>
<dbReference type="PANTHER" id="PTHR43243:SF11">
    <property type="entry name" value="AMINO ACID PERMEASE_ SLC12A DOMAIN-CONTAINING PROTEIN"/>
    <property type="match status" value="1"/>
</dbReference>
<accession>A0A5C5YSK2</accession>
<evidence type="ECO:0000313" key="7">
    <source>
        <dbReference type="Proteomes" id="UP000318478"/>
    </source>
</evidence>
<keyword evidence="4 5" id="KW-0472">Membrane</keyword>
<evidence type="ECO:0000313" key="6">
    <source>
        <dbReference type="EMBL" id="TWT77925.1"/>
    </source>
</evidence>
<dbReference type="GO" id="GO:0015171">
    <property type="term" value="F:amino acid transmembrane transporter activity"/>
    <property type="evidence" value="ECO:0007669"/>
    <property type="project" value="TreeGrafter"/>
</dbReference>
<feature type="transmembrane region" description="Helical" evidence="5">
    <location>
        <begin position="93"/>
        <end position="110"/>
    </location>
</feature>
<dbReference type="PANTHER" id="PTHR43243">
    <property type="entry name" value="INNER MEMBRANE TRANSPORTER YGJI-RELATED"/>
    <property type="match status" value="1"/>
</dbReference>